<evidence type="ECO:0000259" key="3">
    <source>
        <dbReference type="Pfam" id="PF11611"/>
    </source>
</evidence>
<protein>
    <recommendedName>
        <fullName evidence="7">DUF4352 domain-containing protein</fullName>
    </recommendedName>
</protein>
<accession>A0A0F5I2D5</accession>
<dbReference type="STRING" id="1221996.QY95_02041"/>
<dbReference type="Pfam" id="PF17118">
    <property type="entry name" value="DUF5105"/>
    <property type="match status" value="1"/>
</dbReference>
<dbReference type="PROSITE" id="PS51257">
    <property type="entry name" value="PROKAR_LIPOPROTEIN"/>
    <property type="match status" value="1"/>
</dbReference>
<evidence type="ECO:0000259" key="4">
    <source>
        <dbReference type="Pfam" id="PF17118"/>
    </source>
</evidence>
<feature type="chain" id="PRO_5039603343" description="DUF4352 domain-containing protein" evidence="2">
    <location>
        <begin position="19"/>
        <end position="350"/>
    </location>
</feature>
<dbReference type="Pfam" id="PF11611">
    <property type="entry name" value="DUF4352"/>
    <property type="match status" value="1"/>
</dbReference>
<feature type="domain" description="DUF4352" evidence="3">
    <location>
        <begin position="56"/>
        <end position="138"/>
    </location>
</feature>
<evidence type="ECO:0000313" key="6">
    <source>
        <dbReference type="Proteomes" id="UP000031563"/>
    </source>
</evidence>
<feature type="signal peptide" evidence="2">
    <location>
        <begin position="1"/>
        <end position="18"/>
    </location>
</feature>
<dbReference type="InterPro" id="IPR029051">
    <property type="entry name" value="DUF4352"/>
</dbReference>
<name>A0A0F5I2D5_BACTR</name>
<evidence type="ECO:0008006" key="7">
    <source>
        <dbReference type="Google" id="ProtNLM"/>
    </source>
</evidence>
<dbReference type="RefSeq" id="WP_040047459.1">
    <property type="nucleotide sequence ID" value="NZ_JWIR02000037.1"/>
</dbReference>
<keyword evidence="1 2" id="KW-0732">Signal</keyword>
<organism evidence="5 6">
    <name type="scientific">Bacillus thermotolerans</name>
    <name type="common">Quasibacillus thermotolerans</name>
    <dbReference type="NCBI Taxonomy" id="1221996"/>
    <lineage>
        <taxon>Bacteria</taxon>
        <taxon>Bacillati</taxon>
        <taxon>Bacillota</taxon>
        <taxon>Bacilli</taxon>
        <taxon>Bacillales</taxon>
        <taxon>Bacillaceae</taxon>
        <taxon>Bacillus</taxon>
    </lineage>
</organism>
<keyword evidence="6" id="KW-1185">Reference proteome</keyword>
<sequence>MKKLGVLTLALLVLFSLAACGGSQEASGSTGKSKIAEAAIEQAEYILAGEDGESQGEERGLLAVDVKVKNNSDSTIHISSYDGVYLYDGDEQLSPEQGLYGRGIDLEHEGSGAIGAGKAKTIPVYFNVEKGKTYEIGLTPRLSEPGEEADEILLTLDTTEYEESYQQLEEPAKALTAYIDVIYLGKENADYEKLVTADKEAVQQKAKDEFKKQLGLSITKDVTSEEAVTYYNSYQSALREKAEAKTKTVEKAGDKAVVKLDYSTVSLDNLYEELYNYQREYRENTGGYDTEKEQQYALSKFDTIVQLLGVANSSNGANIHMIKKDGKWTVDTSDYNSDTLIQAFAEGKAY</sequence>
<proteinExistence type="predicted"/>
<evidence type="ECO:0000256" key="2">
    <source>
        <dbReference type="SAM" id="SignalP"/>
    </source>
</evidence>
<dbReference type="InterPro" id="IPR029050">
    <property type="entry name" value="Immunoprotect_excell_Ig-like"/>
</dbReference>
<dbReference type="EMBL" id="JWIR02000037">
    <property type="protein sequence ID" value="KKB39824.1"/>
    <property type="molecule type" value="Genomic_DNA"/>
</dbReference>
<gene>
    <name evidence="5" type="ORF">QY95_02041</name>
</gene>
<dbReference type="InterPro" id="IPR031343">
    <property type="entry name" value="DUF5105"/>
</dbReference>
<dbReference type="OrthoDB" id="2156807at2"/>
<dbReference type="AlphaFoldDB" id="A0A0F5I2D5"/>
<feature type="domain" description="DUF5105" evidence="4">
    <location>
        <begin position="161"/>
        <end position="344"/>
    </location>
</feature>
<evidence type="ECO:0000313" key="5">
    <source>
        <dbReference type="EMBL" id="KKB39824.1"/>
    </source>
</evidence>
<dbReference type="Proteomes" id="UP000031563">
    <property type="component" value="Unassembled WGS sequence"/>
</dbReference>
<comment type="caution">
    <text evidence="5">The sequence shown here is derived from an EMBL/GenBank/DDBJ whole genome shotgun (WGS) entry which is preliminary data.</text>
</comment>
<reference evidence="5" key="1">
    <citation type="submission" date="2015-02" db="EMBL/GenBank/DDBJ databases">
        <title>Genome Assembly of Bacillaceae bacterium MTCC 8252.</title>
        <authorList>
            <person name="Verma A."/>
            <person name="Khatri I."/>
            <person name="Mual P."/>
            <person name="Subramanian S."/>
            <person name="Krishnamurthi S."/>
        </authorList>
    </citation>
    <scope>NUCLEOTIDE SEQUENCE [LARGE SCALE GENOMIC DNA]</scope>
    <source>
        <strain evidence="5">MTCC 8252</strain>
    </source>
</reference>
<evidence type="ECO:0000256" key="1">
    <source>
        <dbReference type="ARBA" id="ARBA00022729"/>
    </source>
</evidence>
<dbReference type="Gene3D" id="2.60.40.1240">
    <property type="match status" value="1"/>
</dbReference>